<protein>
    <recommendedName>
        <fullName evidence="2">Coenzyme Q-binding protein COQ10 START domain-containing protein</fullName>
    </recommendedName>
</protein>
<dbReference type="EMBL" id="UINC01079558">
    <property type="protein sequence ID" value="SVC21665.1"/>
    <property type="molecule type" value="Genomic_DNA"/>
</dbReference>
<dbReference type="AlphaFoldDB" id="A0A382KDL7"/>
<accession>A0A382KDL7</accession>
<organism evidence="1">
    <name type="scientific">marine metagenome</name>
    <dbReference type="NCBI Taxonomy" id="408172"/>
    <lineage>
        <taxon>unclassified sequences</taxon>
        <taxon>metagenomes</taxon>
        <taxon>ecological metagenomes</taxon>
    </lineage>
</organism>
<sequence>MGNLQFSINSTLEPEKLMMYIIDFESYKNFFPDQIKEVKILDRQNNEITTEETIRFSTLIKRPFVQKSCHKIISDKELFTEILEGPAKGSMVKVTCSKNDQGSQVEFDAKLKLSLKAKFLSPLIKNFYKRYLTAIVYKITERDLKSQDKLK</sequence>
<dbReference type="Gene3D" id="3.30.530.20">
    <property type="match status" value="1"/>
</dbReference>
<evidence type="ECO:0008006" key="2">
    <source>
        <dbReference type="Google" id="ProtNLM"/>
    </source>
</evidence>
<reference evidence="1" key="1">
    <citation type="submission" date="2018-05" db="EMBL/GenBank/DDBJ databases">
        <authorList>
            <person name="Lanie J.A."/>
            <person name="Ng W.-L."/>
            <person name="Kazmierczak K.M."/>
            <person name="Andrzejewski T.M."/>
            <person name="Davidsen T.M."/>
            <person name="Wayne K.J."/>
            <person name="Tettelin H."/>
            <person name="Glass J.I."/>
            <person name="Rusch D."/>
            <person name="Podicherti R."/>
            <person name="Tsui H.-C.T."/>
            <person name="Winkler M.E."/>
        </authorList>
    </citation>
    <scope>NUCLEOTIDE SEQUENCE</scope>
</reference>
<dbReference type="InterPro" id="IPR023393">
    <property type="entry name" value="START-like_dom_sf"/>
</dbReference>
<proteinExistence type="predicted"/>
<evidence type="ECO:0000313" key="1">
    <source>
        <dbReference type="EMBL" id="SVC21665.1"/>
    </source>
</evidence>
<gene>
    <name evidence="1" type="ORF">METZ01_LOCUS274519</name>
</gene>
<name>A0A382KDL7_9ZZZZ</name>
<dbReference type="SUPFAM" id="SSF55961">
    <property type="entry name" value="Bet v1-like"/>
    <property type="match status" value="1"/>
</dbReference>